<dbReference type="FunFam" id="1.10.3370.10:FF:000001">
    <property type="entry name" value="Preprotein translocase subunit SecY"/>
    <property type="match status" value="1"/>
</dbReference>
<keyword evidence="13" id="KW-1185">Reference proteome</keyword>
<dbReference type="InterPro" id="IPR002208">
    <property type="entry name" value="SecY/SEC61-alpha"/>
</dbReference>
<comment type="subunit">
    <text evidence="10">Component of the Sec protein translocase complex. Heterotrimer consisting of SecY, SecE and SecG subunits. The heterotrimers can form oligomers, although 1 heterotrimer is thought to be able to translocate proteins. Interacts with the ribosome. Interacts with SecDF, and other proteins may be involved. Interacts with SecA.</text>
</comment>
<feature type="transmembrane region" description="Helical" evidence="10">
    <location>
        <begin position="378"/>
        <end position="396"/>
    </location>
</feature>
<accession>A0A0H5BWS7</accession>
<dbReference type="Proteomes" id="UP000242753">
    <property type="component" value="Chromosome I"/>
</dbReference>
<dbReference type="STRING" id="1594731.WEOB_101"/>
<evidence type="ECO:0000256" key="6">
    <source>
        <dbReference type="ARBA" id="ARBA00022989"/>
    </source>
</evidence>
<dbReference type="InterPro" id="IPR030659">
    <property type="entry name" value="SecY_CS"/>
</dbReference>
<protein>
    <recommendedName>
        <fullName evidence="9 10">Protein translocase subunit SecY</fullName>
    </recommendedName>
</protein>
<dbReference type="GO" id="GO:0043952">
    <property type="term" value="P:protein transport by the Sec complex"/>
    <property type="evidence" value="ECO:0007669"/>
    <property type="project" value="UniProtKB-UniRule"/>
</dbReference>
<feature type="transmembrane region" description="Helical" evidence="10">
    <location>
        <begin position="27"/>
        <end position="48"/>
    </location>
</feature>
<dbReference type="AlphaFoldDB" id="A0A0H5BWS7"/>
<evidence type="ECO:0000256" key="3">
    <source>
        <dbReference type="ARBA" id="ARBA00022448"/>
    </source>
</evidence>
<feature type="transmembrane region" description="Helical" evidence="10">
    <location>
        <begin position="159"/>
        <end position="180"/>
    </location>
</feature>
<keyword evidence="4 10" id="KW-0812">Transmembrane</keyword>
<evidence type="ECO:0000256" key="9">
    <source>
        <dbReference type="ARBA" id="ARBA00039733"/>
    </source>
</evidence>
<evidence type="ECO:0000256" key="4">
    <source>
        <dbReference type="ARBA" id="ARBA00022692"/>
    </source>
</evidence>
<keyword evidence="3 10" id="KW-0813">Transport</keyword>
<dbReference type="PROSITE" id="PS00755">
    <property type="entry name" value="SECY_1"/>
    <property type="match status" value="1"/>
</dbReference>
<gene>
    <name evidence="10 12" type="primary">secY</name>
    <name evidence="12" type="ORF">WEOB_101</name>
</gene>
<proteinExistence type="inferred from homology"/>
<keyword evidence="5 10" id="KW-0653">Protein transport</keyword>
<reference evidence="13" key="1">
    <citation type="submission" date="2015-01" db="EMBL/GenBank/DDBJ databases">
        <authorList>
            <person name="Manzano-Marin A."/>
            <person name="Manzano-Marin A."/>
        </authorList>
    </citation>
    <scope>NUCLEOTIDE SEQUENCE [LARGE SCALE GENOMIC DNA]</scope>
    <source>
        <strain evidence="13">obscurior</strain>
    </source>
</reference>
<dbReference type="PATRIC" id="fig|1594731.3.peg.93"/>
<dbReference type="GO" id="GO:0065002">
    <property type="term" value="P:intracellular protein transmembrane transport"/>
    <property type="evidence" value="ECO:0007669"/>
    <property type="project" value="UniProtKB-UniRule"/>
</dbReference>
<evidence type="ECO:0000313" key="12">
    <source>
        <dbReference type="EMBL" id="CEN32059.1"/>
    </source>
</evidence>
<evidence type="ECO:0000256" key="5">
    <source>
        <dbReference type="ARBA" id="ARBA00022927"/>
    </source>
</evidence>
<dbReference type="GO" id="GO:0005886">
    <property type="term" value="C:plasma membrane"/>
    <property type="evidence" value="ECO:0007669"/>
    <property type="project" value="UniProtKB-SubCell"/>
</dbReference>
<evidence type="ECO:0000256" key="7">
    <source>
        <dbReference type="ARBA" id="ARBA00023010"/>
    </source>
</evidence>
<feature type="transmembrane region" description="Helical" evidence="10">
    <location>
        <begin position="124"/>
        <end position="144"/>
    </location>
</feature>
<feature type="transmembrane region" description="Helical" evidence="10">
    <location>
        <begin position="320"/>
        <end position="342"/>
    </location>
</feature>
<feature type="transmembrane region" description="Helical" evidence="10">
    <location>
        <begin position="402"/>
        <end position="423"/>
    </location>
</feature>
<evidence type="ECO:0000256" key="2">
    <source>
        <dbReference type="ARBA" id="ARBA00005751"/>
    </source>
</evidence>
<dbReference type="Pfam" id="PF00344">
    <property type="entry name" value="SecY"/>
    <property type="match status" value="1"/>
</dbReference>
<dbReference type="NCBIfam" id="TIGR00967">
    <property type="entry name" value="3a0501s007"/>
    <property type="match status" value="1"/>
</dbReference>
<dbReference type="RefSeq" id="WP_281263961.1">
    <property type="nucleotide sequence ID" value="NZ_LN774881.1"/>
</dbReference>
<dbReference type="InterPro" id="IPR023201">
    <property type="entry name" value="SecY_dom_sf"/>
</dbReference>
<evidence type="ECO:0000256" key="11">
    <source>
        <dbReference type="RuleBase" id="RU004349"/>
    </source>
</evidence>
<organism evidence="12 13">
    <name type="scientific">Candidatus Westeberhardia cardiocondylae</name>
    <dbReference type="NCBI Taxonomy" id="1594731"/>
    <lineage>
        <taxon>Bacteria</taxon>
        <taxon>Pseudomonadati</taxon>
        <taxon>Pseudomonadota</taxon>
        <taxon>Gammaproteobacteria</taxon>
        <taxon>Enterobacterales</taxon>
        <taxon>Enterobacteriaceae</taxon>
        <taxon>ant endosymbionts</taxon>
        <taxon>Candidatus Westeberhardia</taxon>
    </lineage>
</organism>
<dbReference type="KEGG" id="wca:WEOB_101"/>
<evidence type="ECO:0000256" key="1">
    <source>
        <dbReference type="ARBA" id="ARBA00004141"/>
    </source>
</evidence>
<dbReference type="HAMAP" id="MF_01465">
    <property type="entry name" value="SecY"/>
    <property type="match status" value="1"/>
</dbReference>
<dbReference type="PIRSF" id="PIRSF004557">
    <property type="entry name" value="SecY"/>
    <property type="match status" value="1"/>
</dbReference>
<dbReference type="PRINTS" id="PR00303">
    <property type="entry name" value="SECYTRNLCASE"/>
</dbReference>
<dbReference type="PANTHER" id="PTHR10906">
    <property type="entry name" value="SECY/SEC61-ALPHA FAMILY MEMBER"/>
    <property type="match status" value="1"/>
</dbReference>
<feature type="transmembrane region" description="Helical" evidence="10">
    <location>
        <begin position="220"/>
        <end position="242"/>
    </location>
</feature>
<dbReference type="GO" id="GO:0006605">
    <property type="term" value="P:protein targeting"/>
    <property type="evidence" value="ECO:0007669"/>
    <property type="project" value="UniProtKB-UniRule"/>
</dbReference>
<feature type="transmembrane region" description="Helical" evidence="10">
    <location>
        <begin position="79"/>
        <end position="103"/>
    </location>
</feature>
<keyword evidence="8 10" id="KW-0472">Membrane</keyword>
<keyword evidence="10" id="KW-1003">Cell membrane</keyword>
<feature type="transmembrane region" description="Helical" evidence="10">
    <location>
        <begin position="187"/>
        <end position="208"/>
    </location>
</feature>
<evidence type="ECO:0000256" key="8">
    <source>
        <dbReference type="ARBA" id="ARBA00023136"/>
    </source>
</evidence>
<name>A0A0H5BWS7_9ENTR</name>
<dbReference type="Gene3D" id="1.10.3370.10">
    <property type="entry name" value="SecY subunit domain"/>
    <property type="match status" value="1"/>
</dbReference>
<dbReference type="InterPro" id="IPR026593">
    <property type="entry name" value="SecY"/>
</dbReference>
<evidence type="ECO:0000256" key="10">
    <source>
        <dbReference type="HAMAP-Rule" id="MF_01465"/>
    </source>
</evidence>
<sequence>MFNNKYKKFGLNFQSPKDGMDELKRRLFFVILALIIFRVGSFIPIPGIDTIKLSKFLEYQHGTVVDMFNMFSGGALSRASIFSLGIIPYISASIVVQLLTVVHPKLIEIKKEGGEYSKKKINQYTSYFTLFLCIFQSIGIAIVLPKMSAMKELIINPGFIFYITTVISLVSGTIFLMWLCGQITEKGIGNGVSIIIFSGILAGFPSAIGETIEQSRKGDLHYLLLLLIILFMFMVTFFVVFVERGQRHIIVNYAKRQQGRRMYSAHSTHLPLKINMAGVIPAVFASSIILFLTTILSWFSNIAKWKWLSIISLNLQPNRPFYILLYVISIIFFCFFYTALVFNPRETADNLKRSGAFISGIRPGEKTAQYINKIMTKLTLIGSIYIVFVCLIPEFMRIVMSVPFYFGGTSLLIVVVVVIDFIIQIQNLVMSSQYETLLKKVNFKKN</sequence>
<feature type="transmembrane region" description="Helical" evidence="10">
    <location>
        <begin position="279"/>
        <end position="300"/>
    </location>
</feature>
<comment type="similarity">
    <text evidence="2 10 11">Belongs to the SecY/SEC61-alpha family.</text>
</comment>
<dbReference type="EMBL" id="LN774881">
    <property type="protein sequence ID" value="CEN32059.1"/>
    <property type="molecule type" value="Genomic_DNA"/>
</dbReference>
<keyword evidence="6 10" id="KW-1133">Transmembrane helix</keyword>
<comment type="subcellular location">
    <subcellularLocation>
        <location evidence="10">Cell membrane</location>
        <topology evidence="10">Multi-pass membrane protein</topology>
    </subcellularLocation>
    <subcellularLocation>
        <location evidence="1">Membrane</location>
        <topology evidence="1">Multi-pass membrane protein</topology>
    </subcellularLocation>
</comment>
<evidence type="ECO:0000313" key="13">
    <source>
        <dbReference type="Proteomes" id="UP000242753"/>
    </source>
</evidence>
<keyword evidence="7 10" id="KW-0811">Translocation</keyword>
<dbReference type="SUPFAM" id="SSF103491">
    <property type="entry name" value="Preprotein translocase SecY subunit"/>
    <property type="match status" value="1"/>
</dbReference>
<comment type="function">
    <text evidence="10">The central subunit of the protein translocation channel SecYEG. Consists of two halves formed by TMs 1-5 and 6-10. These two domains form a lateral gate at the front which open onto the bilayer between TMs 2 and 7, and are clamped together by SecE at the back. The channel is closed by both a pore ring composed of hydrophobic SecY resides and a short helix (helix 2A) on the extracellular side of the membrane which forms a plug. The plug probably moves laterally to allow the channel to open. The ring and the pore may move independently.</text>
</comment>